<accession>A0A8E5MJJ0</accession>
<dbReference type="GeneID" id="66067145"/>
<evidence type="ECO:0000259" key="1">
    <source>
        <dbReference type="Pfam" id="PF12146"/>
    </source>
</evidence>
<dbReference type="SUPFAM" id="SSF53474">
    <property type="entry name" value="alpha/beta-Hydrolases"/>
    <property type="match status" value="1"/>
</dbReference>
<name>A0A8E5MJJ0_USTVR</name>
<dbReference type="InterPro" id="IPR051044">
    <property type="entry name" value="MAG_DAG_Lipase"/>
</dbReference>
<dbReference type="RefSeq" id="XP_042999800.1">
    <property type="nucleotide sequence ID" value="XM_043143865.1"/>
</dbReference>
<dbReference type="PANTHER" id="PTHR11614">
    <property type="entry name" value="PHOSPHOLIPASE-RELATED"/>
    <property type="match status" value="1"/>
</dbReference>
<organism evidence="2 3">
    <name type="scientific">Ustilaginoidea virens</name>
    <name type="common">Rice false smut fungus</name>
    <name type="synonym">Villosiclava virens</name>
    <dbReference type="NCBI Taxonomy" id="1159556"/>
    <lineage>
        <taxon>Eukaryota</taxon>
        <taxon>Fungi</taxon>
        <taxon>Dikarya</taxon>
        <taxon>Ascomycota</taxon>
        <taxon>Pezizomycotina</taxon>
        <taxon>Sordariomycetes</taxon>
        <taxon>Hypocreomycetidae</taxon>
        <taxon>Hypocreales</taxon>
        <taxon>Clavicipitaceae</taxon>
        <taxon>Ustilaginoidea</taxon>
    </lineage>
</organism>
<gene>
    <name evidence="2" type="ORF">UV8b_06368</name>
</gene>
<evidence type="ECO:0000313" key="3">
    <source>
        <dbReference type="Proteomes" id="UP000027002"/>
    </source>
</evidence>
<sequence>MSIASEGQFQCGQSSFYSKTWTPNGPIKAKVVFVHGFSEHVNRYNDFFPKLANQGIQVLGWDQRGWGRTVTKPSQKGLTGPTSQVVADVAAFIQDKLPPKDDVASAPPIFVMGHSMGGGEILTLAGDVKYAHLVGQVRGWILESPFIGFPAGEEPNCFKVYAGRLAARVLPHQQLKHVVPPEYLSRDEAVVQAVRDDPLCHNTGTLEGLASLLDRTALLSSGQVRLGKQVRSVLLAHGTADRTCSHDAAVAFLQQQHDVDDKTTKSYQGAYHQLHTDYCKDEFAQDVISWILKRSGGTGVTDEHFDAKL</sequence>
<dbReference type="InterPro" id="IPR029058">
    <property type="entry name" value="AB_hydrolase_fold"/>
</dbReference>
<keyword evidence="3" id="KW-1185">Reference proteome</keyword>
<dbReference type="InterPro" id="IPR022742">
    <property type="entry name" value="Hydrolase_4"/>
</dbReference>
<dbReference type="KEGG" id="uvi:66067145"/>
<reference evidence="2" key="1">
    <citation type="submission" date="2020-03" db="EMBL/GenBank/DDBJ databases">
        <title>A mixture of massive structural variations and highly conserved coding sequences in Ustilaginoidea virens genome.</title>
        <authorList>
            <person name="Zhang K."/>
            <person name="Zhao Z."/>
            <person name="Zhang Z."/>
            <person name="Li Y."/>
            <person name="Hsiang T."/>
            <person name="Sun W."/>
        </authorList>
    </citation>
    <scope>NUCLEOTIDE SEQUENCE</scope>
    <source>
        <strain evidence="2">UV-8b</strain>
    </source>
</reference>
<feature type="domain" description="Serine aminopeptidase S33" evidence="1">
    <location>
        <begin position="26"/>
        <end position="277"/>
    </location>
</feature>
<dbReference type="Gene3D" id="3.40.50.1820">
    <property type="entry name" value="alpha/beta hydrolase"/>
    <property type="match status" value="1"/>
</dbReference>
<dbReference type="OrthoDB" id="10249433at2759"/>
<protein>
    <recommendedName>
        <fullName evidence="1">Serine aminopeptidase S33 domain-containing protein</fullName>
    </recommendedName>
</protein>
<dbReference type="AlphaFoldDB" id="A0A8E5MJJ0"/>
<proteinExistence type="predicted"/>
<dbReference type="Proteomes" id="UP000027002">
    <property type="component" value="Chromosome 5"/>
</dbReference>
<evidence type="ECO:0000313" key="2">
    <source>
        <dbReference type="EMBL" id="QUC22127.1"/>
    </source>
</evidence>
<dbReference type="EMBL" id="CP072757">
    <property type="protein sequence ID" value="QUC22127.1"/>
    <property type="molecule type" value="Genomic_DNA"/>
</dbReference>
<dbReference type="Pfam" id="PF12146">
    <property type="entry name" value="Hydrolase_4"/>
    <property type="match status" value="1"/>
</dbReference>